<dbReference type="InterPro" id="IPR039606">
    <property type="entry name" value="Phytol/farnesol_kinase"/>
</dbReference>
<evidence type="ECO:0000256" key="10">
    <source>
        <dbReference type="ARBA" id="ARBA00022833"/>
    </source>
</evidence>
<evidence type="ECO:0000256" key="14">
    <source>
        <dbReference type="ARBA" id="ARBA00024015"/>
    </source>
</evidence>
<evidence type="ECO:0000256" key="11">
    <source>
        <dbReference type="ARBA" id="ARBA00022946"/>
    </source>
</evidence>
<comment type="similarity">
    <text evidence="2">Belongs to the polyprenol kinase family.</text>
</comment>
<evidence type="ECO:0000256" key="12">
    <source>
        <dbReference type="ARBA" id="ARBA00022989"/>
    </source>
</evidence>
<keyword evidence="3" id="KW-0150">Chloroplast</keyword>
<keyword evidence="9" id="KW-0418">Kinase</keyword>
<keyword evidence="6" id="KW-0812">Transmembrane</keyword>
<evidence type="ECO:0000256" key="8">
    <source>
        <dbReference type="ARBA" id="ARBA00022771"/>
    </source>
</evidence>
<accession>A0A383WKL8</accession>
<dbReference type="GO" id="GO:0016020">
    <property type="term" value="C:membrane"/>
    <property type="evidence" value="ECO:0007669"/>
    <property type="project" value="UniProtKB-SubCell"/>
</dbReference>
<dbReference type="Gene3D" id="6.10.140.2220">
    <property type="match status" value="1"/>
</dbReference>
<dbReference type="EC" id="2.7.1.182" evidence="15"/>
<evidence type="ECO:0000256" key="5">
    <source>
        <dbReference type="ARBA" id="ARBA00022679"/>
    </source>
</evidence>
<keyword evidence="11" id="KW-0809">Transit peptide</keyword>
<keyword evidence="21" id="KW-1185">Reference proteome</keyword>
<feature type="domain" description="MYND-type" evidence="19">
    <location>
        <begin position="950"/>
        <end position="997"/>
    </location>
</feature>
<dbReference type="PROSITE" id="PS50865">
    <property type="entry name" value="ZF_MYND_2"/>
    <property type="match status" value="1"/>
</dbReference>
<gene>
    <name evidence="20" type="ORF">BQ4739_LOCUS18338</name>
</gene>
<comment type="subcellular location">
    <subcellularLocation>
        <location evidence="1">Plastid</location>
        <location evidence="1">Chloroplast membrane</location>
        <topology evidence="1">Multi-pass membrane protein</topology>
    </subcellularLocation>
</comment>
<evidence type="ECO:0000259" key="19">
    <source>
        <dbReference type="PROSITE" id="PS50865"/>
    </source>
</evidence>
<keyword evidence="7" id="KW-0479">Metal-binding</keyword>
<keyword evidence="10" id="KW-0862">Zinc</keyword>
<evidence type="ECO:0000256" key="15">
    <source>
        <dbReference type="ARBA" id="ARBA00039024"/>
    </source>
</evidence>
<dbReference type="EMBL" id="FNXT01001300">
    <property type="protein sequence ID" value="SZX78008.1"/>
    <property type="molecule type" value="Genomic_DNA"/>
</dbReference>
<keyword evidence="8 17" id="KW-0863">Zinc-finger</keyword>
<protein>
    <recommendedName>
        <fullName evidence="15">phytol kinase</fullName>
        <ecNumber evidence="15">2.7.1.182</ecNumber>
    </recommendedName>
</protein>
<keyword evidence="4" id="KW-0934">Plastid</keyword>
<comment type="pathway">
    <text evidence="14">Cofactor biosynthesis; tocopherol biosynthesis.</text>
</comment>
<dbReference type="Pfam" id="PF01753">
    <property type="entry name" value="zf-MYND"/>
    <property type="match status" value="1"/>
</dbReference>
<evidence type="ECO:0000256" key="6">
    <source>
        <dbReference type="ARBA" id="ARBA00022692"/>
    </source>
</evidence>
<evidence type="ECO:0000256" key="2">
    <source>
        <dbReference type="ARBA" id="ARBA00010794"/>
    </source>
</evidence>
<feature type="region of interest" description="Disordered" evidence="18">
    <location>
        <begin position="223"/>
        <end position="276"/>
    </location>
</feature>
<feature type="compositionally biased region" description="Basic and acidic residues" evidence="18">
    <location>
        <begin position="232"/>
        <end position="243"/>
    </location>
</feature>
<keyword evidence="12" id="KW-1133">Transmembrane helix</keyword>
<dbReference type="AlphaFoldDB" id="A0A383WKL8"/>
<evidence type="ECO:0000313" key="20">
    <source>
        <dbReference type="EMBL" id="SZX78008.1"/>
    </source>
</evidence>
<name>A0A383WKL8_TETOB</name>
<reference evidence="20 21" key="1">
    <citation type="submission" date="2016-10" db="EMBL/GenBank/DDBJ databases">
        <authorList>
            <person name="Cai Z."/>
        </authorList>
    </citation>
    <scope>NUCLEOTIDE SEQUENCE [LARGE SCALE GENOMIC DNA]</scope>
</reference>
<evidence type="ECO:0000256" key="3">
    <source>
        <dbReference type="ARBA" id="ARBA00022528"/>
    </source>
</evidence>
<dbReference type="InterPro" id="IPR002893">
    <property type="entry name" value="Znf_MYND"/>
</dbReference>
<dbReference type="GO" id="GO:0008270">
    <property type="term" value="F:zinc ion binding"/>
    <property type="evidence" value="ECO:0007669"/>
    <property type="project" value="UniProtKB-KW"/>
</dbReference>
<dbReference type="GO" id="GO:0009507">
    <property type="term" value="C:chloroplast"/>
    <property type="evidence" value="ECO:0007669"/>
    <property type="project" value="UniProtKB-SubCell"/>
</dbReference>
<evidence type="ECO:0000256" key="18">
    <source>
        <dbReference type="SAM" id="MobiDB-lite"/>
    </source>
</evidence>
<keyword evidence="5" id="KW-0808">Transferase</keyword>
<sequence>MLVPTQRMLEAMLQPETASCVTAKSCAQKCINCSALALCAWLEPLEGSEREAQTANLERMLAGTDFIPLLVGNCRASAAELQQHAAAPAATSRSEQEHSAQPQQAQHMVSEHAQELAKQMHTLFDTSQYVQYLWNCLVSYLPGSSSTLALLLPGAALPLALLRTRLQPEPALVDGLAAAHKLGSSAEAANFYTKLRTTAVEQGVVAAHYLAAIHMKRADAQCKQQPQQQLQKEQEHRKGDEQQQRQQQELDPGKKDKEQQQQQQGGDRQPKEQLAAAVQAWASGDVQQLQLAFLAIGAEHLHHEKQGLANASARTSIRTGVQQQLGCLNAVPPLHRQLLAALGMPVDDVQREQAMLKGWAAVRAKNAMAEIIAWGSALHDDMFPATHPQLSVLELAANILEKEQGHCSGRRSRSSSSGSCGAPSSMSSCSCSCGSSSSHMLGAQHAAALLAVIELQLLHADDVTPAVSMLPTLLAVLMRSIAHLAQQPALLRQVLTATVQLMFPFLQRSFGQPRRQAAAAAAEMDKAANSAAAAEAAQAECLASVVWKDCSQFLLLLLNTGAYSEDCIQAGEHPAPTASATAAAEGLTGNMQPELVSAQPAHIIAAAAAPAPASAGTGQLLLDVFSQQPGLSSFALQAAVRTLVRHELEEASKVASNSSADQRQRNVFEATDCACRHAAVAVGWLTSNQLQQQATNNNQQRTGTQPVVAAGAAAGSTPATDPSAVSKTTATAKTGADHAAVFTMLLSAFKAQVAAAAATAAEPCTQHNEGDSSGSELHTWQLLRRLELGVGLACRVVHGVCGAADAAASSSIAAGSSSNSSSSGGGSTRTTETAAAAAAVVDAAIANTKLSQQLQWLLQHCRSALHSLLRICQESKRDETLQQCQDTQQQQDQQLQTGRQQRESAAAGKQQLDLDAPVVTTLKLAKRLQQLGAAVISRLPLPYCCSNPRCSNLGGLSEQELVAGKASRCSGCKVARYCSRQCQAEHWEAPAGHKAVCKRLRAAAAGAG</sequence>
<proteinExistence type="inferred from homology"/>
<evidence type="ECO:0000256" key="17">
    <source>
        <dbReference type="PROSITE-ProRule" id="PRU00134"/>
    </source>
</evidence>
<evidence type="ECO:0000256" key="9">
    <source>
        <dbReference type="ARBA" id="ARBA00022777"/>
    </source>
</evidence>
<dbReference type="PANTHER" id="PTHR32523">
    <property type="entry name" value="PHYTOL KINASE 1, CHLOROPLASTIC"/>
    <property type="match status" value="1"/>
</dbReference>
<feature type="region of interest" description="Disordered" evidence="18">
    <location>
        <begin position="85"/>
        <end position="109"/>
    </location>
</feature>
<comment type="catalytic activity">
    <reaction evidence="16">
        <text>phytol + CTP = phytyl phosphate + CDP + H(+)</text>
        <dbReference type="Rhea" id="RHEA:38055"/>
        <dbReference type="ChEBI" id="CHEBI:15378"/>
        <dbReference type="ChEBI" id="CHEBI:17327"/>
        <dbReference type="ChEBI" id="CHEBI:37563"/>
        <dbReference type="ChEBI" id="CHEBI:58069"/>
        <dbReference type="ChEBI" id="CHEBI:75483"/>
        <dbReference type="EC" id="2.7.1.182"/>
    </reaction>
</comment>
<organism evidence="20 21">
    <name type="scientific">Tetradesmus obliquus</name>
    <name type="common">Green alga</name>
    <name type="synonym">Acutodesmus obliquus</name>
    <dbReference type="NCBI Taxonomy" id="3088"/>
    <lineage>
        <taxon>Eukaryota</taxon>
        <taxon>Viridiplantae</taxon>
        <taxon>Chlorophyta</taxon>
        <taxon>core chlorophytes</taxon>
        <taxon>Chlorophyceae</taxon>
        <taxon>CS clade</taxon>
        <taxon>Sphaeropleales</taxon>
        <taxon>Scenedesmaceae</taxon>
        <taxon>Tetradesmus</taxon>
    </lineage>
</organism>
<evidence type="ECO:0000313" key="21">
    <source>
        <dbReference type="Proteomes" id="UP000256970"/>
    </source>
</evidence>
<dbReference type="PANTHER" id="PTHR32523:SF8">
    <property type="entry name" value="DOLICHOL KINASE"/>
    <property type="match status" value="1"/>
</dbReference>
<dbReference type="Proteomes" id="UP000256970">
    <property type="component" value="Unassembled WGS sequence"/>
</dbReference>
<dbReference type="GO" id="GO:0010276">
    <property type="term" value="F:phytol kinase activity"/>
    <property type="evidence" value="ECO:0007669"/>
    <property type="project" value="UniProtKB-EC"/>
</dbReference>
<evidence type="ECO:0000256" key="13">
    <source>
        <dbReference type="ARBA" id="ARBA00023136"/>
    </source>
</evidence>
<evidence type="ECO:0000256" key="4">
    <source>
        <dbReference type="ARBA" id="ARBA00022640"/>
    </source>
</evidence>
<dbReference type="SUPFAM" id="SSF144232">
    <property type="entry name" value="HIT/MYND zinc finger-like"/>
    <property type="match status" value="1"/>
</dbReference>
<evidence type="ECO:0000256" key="16">
    <source>
        <dbReference type="ARBA" id="ARBA00048889"/>
    </source>
</evidence>
<evidence type="ECO:0000256" key="7">
    <source>
        <dbReference type="ARBA" id="ARBA00022723"/>
    </source>
</evidence>
<keyword evidence="13" id="KW-0472">Membrane</keyword>
<evidence type="ECO:0000256" key="1">
    <source>
        <dbReference type="ARBA" id="ARBA00004508"/>
    </source>
</evidence>